<protein>
    <submittedName>
        <fullName evidence="4">Autotransporter outer membrane beta-barrel domain-containing protein</fullName>
    </submittedName>
</protein>
<dbReference type="RefSeq" id="WP_346337422.1">
    <property type="nucleotide sequence ID" value="NZ_JBBYXI010000003.1"/>
</dbReference>
<accession>A0ABV0BK75</accession>
<keyword evidence="5" id="KW-1185">Reference proteome</keyword>
<dbReference type="Proteomes" id="UP001418637">
    <property type="component" value="Unassembled WGS sequence"/>
</dbReference>
<dbReference type="InterPro" id="IPR013425">
    <property type="entry name" value="Autotrns_rpt"/>
</dbReference>
<organism evidence="4 5">
    <name type="scientific">Hohaiivirga grylli</name>
    <dbReference type="NCBI Taxonomy" id="3133970"/>
    <lineage>
        <taxon>Bacteria</taxon>
        <taxon>Pseudomonadati</taxon>
        <taxon>Pseudomonadota</taxon>
        <taxon>Alphaproteobacteria</taxon>
        <taxon>Hyphomicrobiales</taxon>
        <taxon>Methylobacteriaceae</taxon>
        <taxon>Hohaiivirga</taxon>
    </lineage>
</organism>
<dbReference type="SMART" id="SM00869">
    <property type="entry name" value="Autotransporter"/>
    <property type="match status" value="1"/>
</dbReference>
<dbReference type="CDD" id="cd01344">
    <property type="entry name" value="PL2_Passenger_AT"/>
    <property type="match status" value="1"/>
</dbReference>
<dbReference type="InterPro" id="IPR030895">
    <property type="entry name" value="T5SS_PEPC_rpt"/>
</dbReference>
<dbReference type="InterPro" id="IPR011050">
    <property type="entry name" value="Pectin_lyase_fold/virulence"/>
</dbReference>
<reference evidence="4 5" key="1">
    <citation type="submission" date="2024-04" db="EMBL/GenBank/DDBJ databases">
        <title>A novel species isolated from cricket.</title>
        <authorList>
            <person name="Wang H.-C."/>
        </authorList>
    </citation>
    <scope>NUCLEOTIDE SEQUENCE [LARGE SCALE GENOMIC DNA]</scope>
    <source>
        <strain evidence="4 5">WL0021</strain>
    </source>
</reference>
<keyword evidence="1" id="KW-0732">Signal</keyword>
<feature type="compositionally biased region" description="Gly residues" evidence="2">
    <location>
        <begin position="556"/>
        <end position="571"/>
    </location>
</feature>
<dbReference type="InterPro" id="IPR036709">
    <property type="entry name" value="Autotransporte_beta_dom_sf"/>
</dbReference>
<name>A0ABV0BK75_9HYPH</name>
<dbReference type="InterPro" id="IPR005546">
    <property type="entry name" value="Autotransporte_beta"/>
</dbReference>
<comment type="caution">
    <text evidence="4">The sequence shown here is derived from an EMBL/GenBank/DDBJ whole genome shotgun (WGS) entry which is preliminary data.</text>
</comment>
<evidence type="ECO:0000259" key="3">
    <source>
        <dbReference type="PROSITE" id="PS51208"/>
    </source>
</evidence>
<dbReference type="NCBIfam" id="TIGR01414">
    <property type="entry name" value="autotrans_barl"/>
    <property type="match status" value="1"/>
</dbReference>
<feature type="region of interest" description="Disordered" evidence="2">
    <location>
        <begin position="549"/>
        <end position="583"/>
    </location>
</feature>
<gene>
    <name evidence="4" type="ORF">WJT86_10025</name>
</gene>
<dbReference type="Gene3D" id="2.40.128.130">
    <property type="entry name" value="Autotransporter beta-domain"/>
    <property type="match status" value="1"/>
</dbReference>
<dbReference type="SUPFAM" id="SSF103515">
    <property type="entry name" value="Autotransporter"/>
    <property type="match status" value="1"/>
</dbReference>
<dbReference type="NCBIfam" id="TIGR02601">
    <property type="entry name" value="autotrns_rpt"/>
    <property type="match status" value="1"/>
</dbReference>
<dbReference type="Pfam" id="PF03797">
    <property type="entry name" value="Autotransporter"/>
    <property type="match status" value="1"/>
</dbReference>
<feature type="domain" description="Autotransporter" evidence="3">
    <location>
        <begin position="621"/>
        <end position="901"/>
    </location>
</feature>
<dbReference type="Gene3D" id="2.160.20.20">
    <property type="match status" value="1"/>
</dbReference>
<evidence type="ECO:0000313" key="5">
    <source>
        <dbReference type="Proteomes" id="UP001418637"/>
    </source>
</evidence>
<dbReference type="Pfam" id="PF18883">
    <property type="entry name" value="AC_1"/>
    <property type="match status" value="1"/>
</dbReference>
<dbReference type="InterPro" id="IPR006315">
    <property type="entry name" value="OM_autotransptr_brl_dom"/>
</dbReference>
<evidence type="ECO:0000256" key="1">
    <source>
        <dbReference type="ARBA" id="ARBA00022729"/>
    </source>
</evidence>
<dbReference type="PROSITE" id="PS51208">
    <property type="entry name" value="AUTOTRANSPORTER"/>
    <property type="match status" value="1"/>
</dbReference>
<dbReference type="PANTHER" id="PTHR35037:SF3">
    <property type="entry name" value="C-TERMINAL REGION OF AIDA-LIKE PROTEIN"/>
    <property type="match status" value="1"/>
</dbReference>
<evidence type="ECO:0000313" key="4">
    <source>
        <dbReference type="EMBL" id="MEN3931392.1"/>
    </source>
</evidence>
<evidence type="ECO:0000256" key="2">
    <source>
        <dbReference type="SAM" id="MobiDB-lite"/>
    </source>
</evidence>
<dbReference type="InterPro" id="IPR043990">
    <property type="entry name" value="AC_1"/>
</dbReference>
<dbReference type="NCBIfam" id="TIGR04393">
    <property type="entry name" value="rpt_T5SS_PEPC"/>
    <property type="match status" value="4"/>
</dbReference>
<sequence length="901" mass="91994">MYFSKHAVKALLCSTAIAGLLVSGGYGLVEAQSVSGSGDLNSAVPTSPVWNVSGSLRIGYSGVGNLEVLNGGKVTSGAGTMGYNAGSSGTVTLSGAGSQWTITGLSYIGYYGTGRLEILDGAVVTASNFGHIGQEAGSNGTVIVSGSGSRWGITNDIVVGYNGSGEFLVSDGATVTSTTGVVASQTGSTGIAEITGPGTTWTINNFLYVAGRGTGTLKITDGAKVSATTGYVSNGNGGNGTVIVSGENSALSISNYLNIGYIAGGASFGAATGELTINNGGLVTVGGKVFLGELSSTTGILNIGSASGEAATAPGKLQAAAVEMGSGQAILNFNHTDVSSTYDFSTDISGVGTVKNEAGVTTLSGTNTYTGTTSVSSGTTLKAGSTSAFGLSDAIVAAGATLDFNSFDNTIGMLDNSGTVILANGAPGHTLTVTGGLTSNGGRVVMNTALGNDSSATDRLILDGGTTTGTTNLMIVNSGGTGAVTTTGIRVVETINGATTAADAFTLDPSSPGYRSTTQSLAVGAYDYRLIRSGSGGVADDWYLSTEATGGVLPPTGGGSGGGGSEGGGSSSEGPGVTIPGPQVSIVRPEAGAYLANQNAARSMFMMSYHDREGFGRSLNGKQNGGYGWARVIGGRSDYSAAGKTLNIQSDTIVVQAGISLLNYEGSNGTFHGGLMVGYGNTSSDIKSNRRALYKAKGEVDGYSVGVYGTWHQNEQNGTGLYVDGWAQYGWYDNSVHGYGLNKEKYDSRTFTVSLEAGYGFELMRSESWQVLFQPQVQVAYVNYSADSHFETGGATLVKSKKDDGFVTRVGGRFSGVYTYDGNKKLRPYMEANWWYREQSGALLMNSDFVRSDLPRNSAEIKLGIQGEFANGWEAWGEVSTKFGGNGYSDVGGLLGVKYTW</sequence>
<dbReference type="EMBL" id="JBBYXI010000003">
    <property type="protein sequence ID" value="MEN3931392.1"/>
    <property type="molecule type" value="Genomic_DNA"/>
</dbReference>
<dbReference type="InterPro" id="IPR051551">
    <property type="entry name" value="Autotransporter_adhesion"/>
</dbReference>
<dbReference type="PANTHER" id="PTHR35037">
    <property type="entry name" value="C-TERMINAL REGION OF AIDA-LIKE PROTEIN"/>
    <property type="match status" value="1"/>
</dbReference>
<dbReference type="InterPro" id="IPR012332">
    <property type="entry name" value="Autotransporter_pectin_lyase_C"/>
</dbReference>
<proteinExistence type="predicted"/>
<dbReference type="SUPFAM" id="SSF51126">
    <property type="entry name" value="Pectin lyase-like"/>
    <property type="match status" value="1"/>
</dbReference>